<dbReference type="HOGENOM" id="CLU_3427024_0_0_1"/>
<evidence type="ECO:0000313" key="2">
    <source>
        <dbReference type="Proteomes" id="UP000015104"/>
    </source>
</evidence>
<dbReference type="EnsemblMetazoa" id="tetur06g03580.1">
    <property type="protein sequence ID" value="tetur06g03580.1"/>
    <property type="gene ID" value="tetur06g03580"/>
</dbReference>
<keyword evidence="2" id="KW-1185">Reference proteome</keyword>
<reference evidence="2" key="1">
    <citation type="submission" date="2011-08" db="EMBL/GenBank/DDBJ databases">
        <authorList>
            <person name="Rombauts S."/>
        </authorList>
    </citation>
    <scope>NUCLEOTIDE SEQUENCE</scope>
    <source>
        <strain evidence="2">London</strain>
    </source>
</reference>
<name>T1K7B1_TETUR</name>
<accession>T1K7B1</accession>
<proteinExistence type="predicted"/>
<dbReference type="Proteomes" id="UP000015104">
    <property type="component" value="Unassembled WGS sequence"/>
</dbReference>
<organism evidence="1 2">
    <name type="scientific">Tetranychus urticae</name>
    <name type="common">Two-spotted spider mite</name>
    <dbReference type="NCBI Taxonomy" id="32264"/>
    <lineage>
        <taxon>Eukaryota</taxon>
        <taxon>Metazoa</taxon>
        <taxon>Ecdysozoa</taxon>
        <taxon>Arthropoda</taxon>
        <taxon>Chelicerata</taxon>
        <taxon>Arachnida</taxon>
        <taxon>Acari</taxon>
        <taxon>Acariformes</taxon>
        <taxon>Trombidiformes</taxon>
        <taxon>Prostigmata</taxon>
        <taxon>Eleutherengona</taxon>
        <taxon>Raphignathae</taxon>
        <taxon>Tetranychoidea</taxon>
        <taxon>Tetranychidae</taxon>
        <taxon>Tetranychus</taxon>
    </lineage>
</organism>
<dbReference type="EMBL" id="CAEY01001801">
    <property type="status" value="NOT_ANNOTATED_CDS"/>
    <property type="molecule type" value="Genomic_DNA"/>
</dbReference>
<evidence type="ECO:0000313" key="1">
    <source>
        <dbReference type="EnsemblMetazoa" id="tetur06g03580.1"/>
    </source>
</evidence>
<reference evidence="1" key="2">
    <citation type="submission" date="2015-06" db="UniProtKB">
        <authorList>
            <consortium name="EnsemblMetazoa"/>
        </authorList>
    </citation>
    <scope>IDENTIFICATION</scope>
</reference>
<dbReference type="EMBL" id="CAEY01001802">
    <property type="status" value="NOT_ANNOTATED_CDS"/>
    <property type="molecule type" value="Genomic_DNA"/>
</dbReference>
<protein>
    <submittedName>
        <fullName evidence="1">Uncharacterized protein</fullName>
    </submittedName>
</protein>
<sequence>MSQRTIMNTINITIKLVIKLLEQIFANPNVKVTQDTRTAKGSHNVGKATCRRKGEKCKQSYSKLSNKSTTHEPRQYSGYHIITTLPDGETHYSRSHILNDTGYSEHLYAKPPTYGRSGHSALFTPRYLLITDTHPIFTILLINNWYQWSFGYPRG</sequence>
<dbReference type="AlphaFoldDB" id="T1K7B1"/>